<evidence type="ECO:0000313" key="3">
    <source>
        <dbReference type="EMBL" id="OVF08953.1"/>
    </source>
</evidence>
<feature type="region of interest" description="Disordered" evidence="1">
    <location>
        <begin position="46"/>
        <end position="80"/>
    </location>
</feature>
<reference evidence="3 4" key="1">
    <citation type="submission" date="2017-04" db="EMBL/GenBank/DDBJ databases">
        <title>Draft genome of the yeast Clavispora lusitaniae type strain CBS 6936.</title>
        <authorList>
            <person name="Durrens P."/>
            <person name="Klopp C."/>
            <person name="Biteau N."/>
            <person name="Fitton-Ouhabi V."/>
            <person name="Dementhon K."/>
            <person name="Accoceberry I."/>
            <person name="Sherman D.J."/>
            <person name="Noel T."/>
        </authorList>
    </citation>
    <scope>NUCLEOTIDE SEQUENCE [LARGE SCALE GENOMIC DNA]</scope>
    <source>
        <strain evidence="3 4">CBS 6936</strain>
    </source>
</reference>
<proteinExistence type="predicted"/>
<feature type="domain" description="Mtf2-like C-terminal" evidence="2">
    <location>
        <begin position="219"/>
        <end position="434"/>
    </location>
</feature>
<dbReference type="GO" id="GO:0005739">
    <property type="term" value="C:mitochondrion"/>
    <property type="evidence" value="ECO:0007669"/>
    <property type="project" value="InterPro"/>
</dbReference>
<dbReference type="AlphaFoldDB" id="A0AA91Q1J2"/>
<name>A0AA91Q1J2_CLALS</name>
<dbReference type="KEGG" id="clus:A9F13_06g00792"/>
<evidence type="ECO:0000313" key="4">
    <source>
        <dbReference type="Proteomes" id="UP000195602"/>
    </source>
</evidence>
<dbReference type="Pfam" id="PF19189">
    <property type="entry name" value="Mtf2"/>
    <property type="match status" value="1"/>
</dbReference>
<comment type="caution">
    <text evidence="3">The sequence shown here is derived from an EMBL/GenBank/DDBJ whole genome shotgun (WGS) entry which is preliminary data.</text>
</comment>
<dbReference type="InterPro" id="IPR040009">
    <property type="entry name" value="Mtf2/C5D6.12-like"/>
</dbReference>
<organism evidence="3 4">
    <name type="scientific">Clavispora lusitaniae</name>
    <name type="common">Candida lusitaniae</name>
    <dbReference type="NCBI Taxonomy" id="36911"/>
    <lineage>
        <taxon>Eukaryota</taxon>
        <taxon>Fungi</taxon>
        <taxon>Dikarya</taxon>
        <taxon>Ascomycota</taxon>
        <taxon>Saccharomycotina</taxon>
        <taxon>Pichiomycetes</taxon>
        <taxon>Metschnikowiaceae</taxon>
        <taxon>Clavispora</taxon>
    </lineage>
</organism>
<dbReference type="PANTHER" id="PTHR39468:SF1">
    <property type="entry name" value="MTF2-LIKE C-TERMINAL DOMAIN-CONTAINING PROTEIN"/>
    <property type="match status" value="1"/>
</dbReference>
<evidence type="ECO:0000256" key="1">
    <source>
        <dbReference type="SAM" id="MobiDB-lite"/>
    </source>
</evidence>
<accession>A0AA91Q1J2</accession>
<dbReference type="PANTHER" id="PTHR39468">
    <property type="entry name" value="CHROMOSOME 7, WHOLE GENOME SHOTGUN SEQUENCE"/>
    <property type="match status" value="1"/>
</dbReference>
<sequence>MFFRAVGHTRSCANRFGLSSFTRHVSFSHVRNKDLFNFELNVEEHLRDGKKKQTEDRDDGSNASIATKEESSKVSPQETYVKPKDDSLLDDIFADLVFENQAGSNELDKVFQDITDNSKYDHSLPMNLDKTTEDHLFPPRESYKSKSVSMLEEQNLFQNIFETYAQKESAEVRDDKLENQVLRNLQESFNASGASSANSTKRTFKYDQLDQPAMKEILDSMAAALTPTLELLDGFTKKSEVIQFATRIFERYHSLNNNIDTFYLHKKKSETAAEFKERCNASCKEVEKYCASKPDEPVLNVYTMPLIFNRVLRVLNTKLYDGQLALTLFHAIKKDINLYTVVCNQETYNEILKTYWVYMGKASLCEVELVFLEMTNNGFAGDLATFSIIKEILASYHTMRIGKSLYNPGGMPIWSQEDERRAKNLGAKLRKLGNSLRKQRFGA</sequence>
<protein>
    <recommendedName>
        <fullName evidence="2">Mtf2-like C-terminal domain-containing protein</fullName>
    </recommendedName>
</protein>
<dbReference type="EMBL" id="LYUB02000006">
    <property type="protein sequence ID" value="OVF08953.1"/>
    <property type="molecule type" value="Genomic_DNA"/>
</dbReference>
<evidence type="ECO:0000259" key="2">
    <source>
        <dbReference type="Pfam" id="PF19189"/>
    </source>
</evidence>
<gene>
    <name evidence="3" type="ORF">A9F13_06g00792</name>
</gene>
<feature type="compositionally biased region" description="Basic and acidic residues" evidence="1">
    <location>
        <begin position="46"/>
        <end position="55"/>
    </location>
</feature>
<dbReference type="Proteomes" id="UP000195602">
    <property type="component" value="Unassembled WGS sequence"/>
</dbReference>
<dbReference type="InterPro" id="IPR043837">
    <property type="entry name" value="Mtf2-like_C"/>
</dbReference>